<dbReference type="RefSeq" id="WP_312777890.1">
    <property type="nucleotide sequence ID" value="NZ_DAMBBP010000001.1"/>
</dbReference>
<keyword evidence="2" id="KW-0378">Hydrolase</keyword>
<gene>
    <name evidence="2" type="ORF">DCL06_09390</name>
</gene>
<dbReference type="AlphaFoldDB" id="A0A3B9QVJ3"/>
<dbReference type="EMBL" id="DMDD01000224">
    <property type="protein sequence ID" value="HAF73006.1"/>
    <property type="molecule type" value="Genomic_DNA"/>
</dbReference>
<feature type="compositionally biased region" description="Acidic residues" evidence="1">
    <location>
        <begin position="477"/>
        <end position="490"/>
    </location>
</feature>
<evidence type="ECO:0000256" key="1">
    <source>
        <dbReference type="SAM" id="MobiDB-lite"/>
    </source>
</evidence>
<dbReference type="InterPro" id="IPR018766">
    <property type="entry name" value="Zinicin_2"/>
</dbReference>
<reference evidence="2 3" key="1">
    <citation type="journal article" date="2018" name="Nat. Biotechnol.">
        <title>A standardized bacterial taxonomy based on genome phylogeny substantially revises the tree of life.</title>
        <authorList>
            <person name="Parks D.H."/>
            <person name="Chuvochina M."/>
            <person name="Waite D.W."/>
            <person name="Rinke C."/>
            <person name="Skarshewski A."/>
            <person name="Chaumeil P.A."/>
            <person name="Hugenholtz P."/>
        </authorList>
    </citation>
    <scope>NUCLEOTIDE SEQUENCE [LARGE SCALE GENOMIC DNA]</scope>
    <source>
        <strain evidence="2">UBA9851</strain>
    </source>
</reference>
<name>A0A3B9QVJ3_9CORY</name>
<organism evidence="2 3">
    <name type="scientific">Corynebacterium variabile</name>
    <dbReference type="NCBI Taxonomy" id="1727"/>
    <lineage>
        <taxon>Bacteria</taxon>
        <taxon>Bacillati</taxon>
        <taxon>Actinomycetota</taxon>
        <taxon>Actinomycetes</taxon>
        <taxon>Mycobacteriales</taxon>
        <taxon>Corynebacteriaceae</taxon>
        <taxon>Corynebacterium</taxon>
    </lineage>
</organism>
<dbReference type="Gene3D" id="1.20.150.30">
    <property type="entry name" value="Zincin-like metallopeptidase, N-terminal domain"/>
    <property type="match status" value="1"/>
</dbReference>
<protein>
    <submittedName>
        <fullName evidence="2">Hydrolase</fullName>
    </submittedName>
</protein>
<evidence type="ECO:0000313" key="2">
    <source>
        <dbReference type="EMBL" id="HAF73006.1"/>
    </source>
</evidence>
<dbReference type="SUPFAM" id="SSF55486">
    <property type="entry name" value="Metalloproteases ('zincins'), catalytic domain"/>
    <property type="match status" value="1"/>
</dbReference>
<evidence type="ECO:0000313" key="3">
    <source>
        <dbReference type="Proteomes" id="UP000260925"/>
    </source>
</evidence>
<dbReference type="PANTHER" id="PTHR39420">
    <property type="match status" value="1"/>
</dbReference>
<dbReference type="InterPro" id="IPR042271">
    <property type="entry name" value="Zinicin_2_N"/>
</dbReference>
<dbReference type="PANTHER" id="PTHR39420:SF2">
    <property type="entry name" value="HYDROLASE"/>
    <property type="match status" value="1"/>
</dbReference>
<comment type="caution">
    <text evidence="2">The sequence shown here is derived from an EMBL/GenBank/DDBJ whole genome shotgun (WGS) entry which is preliminary data.</text>
</comment>
<dbReference type="NCBIfam" id="TIGR03624">
    <property type="entry name" value="putative hydrolase"/>
    <property type="match status" value="1"/>
</dbReference>
<feature type="region of interest" description="Disordered" evidence="1">
    <location>
        <begin position="1"/>
        <end position="68"/>
    </location>
</feature>
<proteinExistence type="predicted"/>
<feature type="compositionally biased region" description="Low complexity" evidence="1">
    <location>
        <begin position="23"/>
        <end position="42"/>
    </location>
</feature>
<dbReference type="GO" id="GO:0016787">
    <property type="term" value="F:hydrolase activity"/>
    <property type="evidence" value="ECO:0007669"/>
    <property type="project" value="UniProtKB-KW"/>
</dbReference>
<feature type="compositionally biased region" description="Gly residues" evidence="1">
    <location>
        <begin position="43"/>
        <end position="68"/>
    </location>
</feature>
<sequence length="490" mass="52947">MRNFGFGFHGSNDENDDRDDNGNENNGNNNDPFGFGANPFGFLFGGQDGQGGFGQPGQGGQQGPGIGDILGQFGAMLSGFGRDMNSPDAQGPVNYALAGRIARQQISGAAARNPSSHDSQAVAESVRLAELWLDESTVLPAGATGSVAFSAEKWLEETMPRWRRIIDPLASKLGDATLDGLPEEARKQLGPMTGMLSQINGMNFGMQLGHALGELAKEVAISTQWGIPLADSTVAAVATARLDDLSKKLGAERRETLIYLAAREAAHLRLFQHVPWLVERLILDVEEFATGLSLDNSALEEATREFDPESMGDPQKMQEMMERLQNQDLAPKIVSSTDHARIRLETSLSLVEGWVDYVVGEALGNRLPTTASIQAAWSVFRDSDQPGMSALARTVGIDLSAPKANQAAELWSRLTFAVGKERRDAVWNHPDFLPVDSDLDSPAEFIDSILGETEGKDFDPISEIEKLERELNKGEDDSSDGDSDGDDADK</sequence>
<feature type="region of interest" description="Disordered" evidence="1">
    <location>
        <begin position="469"/>
        <end position="490"/>
    </location>
</feature>
<dbReference type="Pfam" id="PF10103">
    <property type="entry name" value="Zincin_2"/>
    <property type="match status" value="1"/>
</dbReference>
<dbReference type="Proteomes" id="UP000260925">
    <property type="component" value="Unassembled WGS sequence"/>
</dbReference>
<accession>A0A3B9QVJ3</accession>